<gene>
    <name evidence="1" type="ORF">IEI95_026120</name>
</gene>
<evidence type="ECO:0000313" key="1">
    <source>
        <dbReference type="EMBL" id="MBF2717688.1"/>
    </source>
</evidence>
<dbReference type="Proteomes" id="UP000655037">
    <property type="component" value="Unassembled WGS sequence"/>
</dbReference>
<name>A0AAE2RG43_AGRVI</name>
<comment type="caution">
    <text evidence="1">The sequence shown here is derived from an EMBL/GenBank/DDBJ whole genome shotgun (WGS) entry which is preliminary data.</text>
</comment>
<dbReference type="AlphaFoldDB" id="A0AAE2RG43"/>
<dbReference type="RefSeq" id="WP_156538705.1">
    <property type="nucleotide sequence ID" value="NZ_JACXXJ020000005.1"/>
</dbReference>
<evidence type="ECO:0000313" key="2">
    <source>
        <dbReference type="Proteomes" id="UP000655037"/>
    </source>
</evidence>
<dbReference type="InterPro" id="IPR011049">
    <property type="entry name" value="Serralysin-like_metalloprot_C"/>
</dbReference>
<sequence>MTAVFNLTSTSSDLLYYLEEVWSAGFSYNGNGAFDDPNNTTHANWGAGTTSGYGVVLEGSPLDYAQGGLNTTTSDIDLLQFGTGYSYDETNGSALTTVDLSIDLGGVAPTTTFNYAIYTLSHGGLLEGGTFFGQSLPGFYDYFAQVGTEQIGTSGADALYSFEGNDVLTGNGGIDEFVFDLAGFGLLDTAFTTIGDDTITDFNAANETIYIGVTGYDDYSDLSITGTTNAVIDLGSYGSITLTGVSASSLSADNFAFV</sequence>
<dbReference type="EMBL" id="JACXXJ020000005">
    <property type="protein sequence ID" value="MBF2717688.1"/>
    <property type="molecule type" value="Genomic_DNA"/>
</dbReference>
<proteinExistence type="predicted"/>
<organism evidence="1 2">
    <name type="scientific">Agrobacterium vitis</name>
    <name type="common">Rhizobium vitis</name>
    <dbReference type="NCBI Taxonomy" id="373"/>
    <lineage>
        <taxon>Bacteria</taxon>
        <taxon>Pseudomonadati</taxon>
        <taxon>Pseudomonadota</taxon>
        <taxon>Alphaproteobacteria</taxon>
        <taxon>Hyphomicrobiales</taxon>
        <taxon>Rhizobiaceae</taxon>
        <taxon>Rhizobium/Agrobacterium group</taxon>
        <taxon>Agrobacterium</taxon>
    </lineage>
</organism>
<reference evidence="1" key="1">
    <citation type="submission" date="2020-11" db="EMBL/GenBank/DDBJ databases">
        <title>Agrobacterium vitis strain K377 genome.</title>
        <authorList>
            <person name="Xi H."/>
        </authorList>
    </citation>
    <scope>NUCLEOTIDE SEQUENCE</scope>
    <source>
        <strain evidence="1">K377</strain>
    </source>
</reference>
<dbReference type="SUPFAM" id="SSF51120">
    <property type="entry name" value="beta-Roll"/>
    <property type="match status" value="1"/>
</dbReference>
<accession>A0AAE2RG43</accession>
<protein>
    <submittedName>
        <fullName evidence="1">Hemolysin</fullName>
    </submittedName>
</protein>